<protein>
    <submittedName>
        <fullName evidence="2">Uncharacterized protein</fullName>
    </submittedName>
</protein>
<keyword evidence="3" id="KW-1185">Reference proteome</keyword>
<evidence type="ECO:0000313" key="2">
    <source>
        <dbReference type="EMBL" id="WPJ98084.1"/>
    </source>
</evidence>
<dbReference type="EMBL" id="CP138858">
    <property type="protein sequence ID" value="WPJ98084.1"/>
    <property type="molecule type" value="Genomic_DNA"/>
</dbReference>
<feature type="region of interest" description="Disordered" evidence="1">
    <location>
        <begin position="50"/>
        <end position="91"/>
    </location>
</feature>
<evidence type="ECO:0000256" key="1">
    <source>
        <dbReference type="SAM" id="MobiDB-lite"/>
    </source>
</evidence>
<organism evidence="2 3">
    <name type="scientific">Coraliomargarita algicola</name>
    <dbReference type="NCBI Taxonomy" id="3092156"/>
    <lineage>
        <taxon>Bacteria</taxon>
        <taxon>Pseudomonadati</taxon>
        <taxon>Verrucomicrobiota</taxon>
        <taxon>Opitutia</taxon>
        <taxon>Puniceicoccales</taxon>
        <taxon>Coraliomargaritaceae</taxon>
        <taxon>Coraliomargarita</taxon>
    </lineage>
</organism>
<proteinExistence type="predicted"/>
<feature type="compositionally biased region" description="Low complexity" evidence="1">
    <location>
        <begin position="74"/>
        <end position="85"/>
    </location>
</feature>
<dbReference type="RefSeq" id="WP_319834889.1">
    <property type="nucleotide sequence ID" value="NZ_CP138858.1"/>
</dbReference>
<sequence>MQKNAPHIEDLLSKLYNLNRDRGSGWEKPYKPALLLALIDLMSRAIAPTTASLSPTHSSGATANTSPSLDARATTTRSTTPSGTSVVMAFG</sequence>
<gene>
    <name evidence="2" type="ORF">SH580_10270</name>
</gene>
<accession>A0ABZ0RPC6</accession>
<evidence type="ECO:0000313" key="3">
    <source>
        <dbReference type="Proteomes" id="UP001324993"/>
    </source>
</evidence>
<reference evidence="2 3" key="1">
    <citation type="submission" date="2023-11" db="EMBL/GenBank/DDBJ databases">
        <title>Coraliomargarita sp. nov., isolated from marine algae.</title>
        <authorList>
            <person name="Lee J.K."/>
            <person name="Baek J.H."/>
            <person name="Kim J.M."/>
            <person name="Choi D.G."/>
            <person name="Jeon C.O."/>
        </authorList>
    </citation>
    <scope>NUCLEOTIDE SEQUENCE [LARGE SCALE GENOMIC DNA]</scope>
    <source>
        <strain evidence="2 3">J2-16</strain>
    </source>
</reference>
<dbReference type="Proteomes" id="UP001324993">
    <property type="component" value="Chromosome"/>
</dbReference>
<name>A0ABZ0RPC6_9BACT</name>
<feature type="compositionally biased region" description="Polar residues" evidence="1">
    <location>
        <begin position="50"/>
        <end position="68"/>
    </location>
</feature>